<evidence type="ECO:0000256" key="1">
    <source>
        <dbReference type="SAM" id="SignalP"/>
    </source>
</evidence>
<keyword evidence="3" id="KW-1185">Reference proteome</keyword>
<reference evidence="2 3" key="1">
    <citation type="journal article" date="2012" name="J. Bacteriol.">
        <title>Genome Sequence of n-Alkane-Degrading Hydrocarboniphaga effusa Strain AP103T (ATCC BAA-332T).</title>
        <authorList>
            <person name="Chang H.K."/>
            <person name="Zylstra G.J."/>
            <person name="Chae J.C."/>
        </authorList>
    </citation>
    <scope>NUCLEOTIDE SEQUENCE [LARGE SCALE GENOMIC DNA]</scope>
    <source>
        <strain evidence="2 3">AP103</strain>
    </source>
</reference>
<evidence type="ECO:0000313" key="2">
    <source>
        <dbReference type="EMBL" id="EIT69436.1"/>
    </source>
</evidence>
<dbReference type="STRING" id="1172194.WQQ_30180"/>
<name>I8I0C1_9GAMM</name>
<feature type="signal peptide" evidence="1">
    <location>
        <begin position="1"/>
        <end position="24"/>
    </location>
</feature>
<protein>
    <recommendedName>
        <fullName evidence="4">Secreted protein</fullName>
    </recommendedName>
</protein>
<dbReference type="Proteomes" id="UP000003704">
    <property type="component" value="Unassembled WGS sequence"/>
</dbReference>
<proteinExistence type="predicted"/>
<comment type="caution">
    <text evidence="2">The sequence shown here is derived from an EMBL/GenBank/DDBJ whole genome shotgun (WGS) entry which is preliminary data.</text>
</comment>
<dbReference type="AlphaFoldDB" id="I8I0C1"/>
<sequence length="111" mass="11635">MSLRPALRGLAIVAALLQAQAANAADVCVNLPGDVSIACLNAELATLAERSADQRQWAPPLAGASAPESPTAAGLYNQTATRIRMGSSFGVSVIPHRPSQYYRPPLLQPSR</sequence>
<keyword evidence="1" id="KW-0732">Signal</keyword>
<organism evidence="2 3">
    <name type="scientific">Hydrocarboniphaga effusa AP103</name>
    <dbReference type="NCBI Taxonomy" id="1172194"/>
    <lineage>
        <taxon>Bacteria</taxon>
        <taxon>Pseudomonadati</taxon>
        <taxon>Pseudomonadota</taxon>
        <taxon>Gammaproteobacteria</taxon>
        <taxon>Nevskiales</taxon>
        <taxon>Nevskiaceae</taxon>
        <taxon>Hydrocarboniphaga</taxon>
    </lineage>
</organism>
<evidence type="ECO:0000313" key="3">
    <source>
        <dbReference type="Proteomes" id="UP000003704"/>
    </source>
</evidence>
<evidence type="ECO:0008006" key="4">
    <source>
        <dbReference type="Google" id="ProtNLM"/>
    </source>
</evidence>
<feature type="chain" id="PRO_5003713754" description="Secreted protein" evidence="1">
    <location>
        <begin position="25"/>
        <end position="111"/>
    </location>
</feature>
<gene>
    <name evidence="2" type="ORF">WQQ_30180</name>
</gene>
<accession>I8I0C1</accession>
<dbReference type="EMBL" id="AKGD01000002">
    <property type="protein sequence ID" value="EIT69436.1"/>
    <property type="molecule type" value="Genomic_DNA"/>
</dbReference>